<organism evidence="3 4">
    <name type="scientific">Spongiibacter nanhainus</name>
    <dbReference type="NCBI Taxonomy" id="2794344"/>
    <lineage>
        <taxon>Bacteria</taxon>
        <taxon>Pseudomonadati</taxon>
        <taxon>Pseudomonadota</taxon>
        <taxon>Gammaproteobacteria</taxon>
        <taxon>Cellvibrionales</taxon>
        <taxon>Spongiibacteraceae</taxon>
        <taxon>Spongiibacter</taxon>
    </lineage>
</organism>
<reference evidence="3 4" key="1">
    <citation type="submission" date="2020-12" db="EMBL/GenBank/DDBJ databases">
        <authorList>
            <person name="Shan Y."/>
        </authorList>
    </citation>
    <scope>NUCLEOTIDE SEQUENCE [LARGE SCALE GENOMIC DNA]</scope>
    <source>
        <strain evidence="4">csc3.9</strain>
    </source>
</reference>
<feature type="region of interest" description="Disordered" evidence="1">
    <location>
        <begin position="250"/>
        <end position="271"/>
    </location>
</feature>
<evidence type="ECO:0000313" key="4">
    <source>
        <dbReference type="Proteomes" id="UP000596063"/>
    </source>
</evidence>
<keyword evidence="2" id="KW-0732">Signal</keyword>
<dbReference type="Proteomes" id="UP000596063">
    <property type="component" value="Chromosome"/>
</dbReference>
<dbReference type="RefSeq" id="WP_198569239.1">
    <property type="nucleotide sequence ID" value="NZ_CP066167.1"/>
</dbReference>
<dbReference type="AlphaFoldDB" id="A0A7T4QZL4"/>
<dbReference type="KEGG" id="snan:I6N98_15560"/>
<feature type="signal peptide" evidence="2">
    <location>
        <begin position="1"/>
        <end position="24"/>
    </location>
</feature>
<gene>
    <name evidence="3" type="ORF">I6N98_15560</name>
</gene>
<keyword evidence="4" id="KW-1185">Reference proteome</keyword>
<evidence type="ECO:0000256" key="1">
    <source>
        <dbReference type="SAM" id="MobiDB-lite"/>
    </source>
</evidence>
<protein>
    <recommendedName>
        <fullName evidence="5">DUF4412 domain-containing protein</fullName>
    </recommendedName>
</protein>
<name>A0A7T4QZL4_9GAMM</name>
<proteinExistence type="predicted"/>
<feature type="compositionally biased region" description="Basic and acidic residues" evidence="1">
    <location>
        <begin position="250"/>
        <end position="263"/>
    </location>
</feature>
<evidence type="ECO:0008006" key="5">
    <source>
        <dbReference type="Google" id="ProtNLM"/>
    </source>
</evidence>
<dbReference type="EMBL" id="CP066167">
    <property type="protein sequence ID" value="QQD17740.1"/>
    <property type="molecule type" value="Genomic_DNA"/>
</dbReference>
<evidence type="ECO:0000313" key="3">
    <source>
        <dbReference type="EMBL" id="QQD17740.1"/>
    </source>
</evidence>
<evidence type="ECO:0000256" key="2">
    <source>
        <dbReference type="SAM" id="SignalP"/>
    </source>
</evidence>
<feature type="chain" id="PRO_5032363899" description="DUF4412 domain-containing protein" evidence="2">
    <location>
        <begin position="25"/>
        <end position="287"/>
    </location>
</feature>
<sequence>MNSPTMKWLAGAGLAIGMAGSALAGVVQMQNGNQVSTVEYRGDNYLRMSSEGQQGYMLQRDDKLYMVTDGMVIDAGATMKMFSGMVPDSGPQATAIKSMEKTGRHETVAGIRGRVWMVTYTDHKGREKTDEVVLSGDKRVIELRDAMMGFSKTMLKASGKDASQVDAVFNALREKDKGYLRFGNEMKVVSISDENVSKSRFELPAEPTTMPNMGNIFSGSANAEAGASADGAEASAGGGFSLGKLFGQKAERQQDRVEERTDAEVDQQTDNVVDKALDKAFNKLFGK</sequence>
<accession>A0A7T4QZL4</accession>